<dbReference type="OrthoDB" id="9816293at2"/>
<dbReference type="AlphaFoldDB" id="A0A4Q8LGS1"/>
<keyword evidence="2" id="KW-0812">Transmembrane</keyword>
<feature type="transmembrane region" description="Helical" evidence="2">
    <location>
        <begin position="31"/>
        <end position="64"/>
    </location>
</feature>
<organism evidence="3 4">
    <name type="scientific">Pseudoxanthomonas winnipegensis</name>
    <dbReference type="NCBI Taxonomy" id="2480810"/>
    <lineage>
        <taxon>Bacteria</taxon>
        <taxon>Pseudomonadati</taxon>
        <taxon>Pseudomonadota</taxon>
        <taxon>Gammaproteobacteria</taxon>
        <taxon>Lysobacterales</taxon>
        <taxon>Lysobacteraceae</taxon>
        <taxon>Pseudoxanthomonas</taxon>
    </lineage>
</organism>
<evidence type="ECO:0000313" key="4">
    <source>
        <dbReference type="Proteomes" id="UP000292627"/>
    </source>
</evidence>
<reference evidence="3 4" key="1">
    <citation type="submission" date="2019-02" db="EMBL/GenBank/DDBJ databases">
        <title>WGS of Pseudoxanthomonas species novum from clinical isolates.</title>
        <authorList>
            <person name="Bernier A.-M."/>
            <person name="Bernard K."/>
            <person name="Vachon A."/>
        </authorList>
    </citation>
    <scope>NUCLEOTIDE SEQUENCE [LARGE SCALE GENOMIC DNA]</scope>
    <source>
        <strain evidence="3 4">NML171200</strain>
    </source>
</reference>
<accession>A0A4Q8LGS1</accession>
<dbReference type="InterPro" id="IPR007401">
    <property type="entry name" value="DUF454"/>
</dbReference>
<evidence type="ECO:0000256" key="1">
    <source>
        <dbReference type="SAM" id="MobiDB-lite"/>
    </source>
</evidence>
<evidence type="ECO:0000313" key="3">
    <source>
        <dbReference type="EMBL" id="TAA28667.1"/>
    </source>
</evidence>
<dbReference type="Proteomes" id="UP000292627">
    <property type="component" value="Unassembled WGS sequence"/>
</dbReference>
<dbReference type="Pfam" id="PF04304">
    <property type="entry name" value="DUF454"/>
    <property type="match status" value="1"/>
</dbReference>
<dbReference type="EMBL" id="SHMC01000001">
    <property type="protein sequence ID" value="TAA28667.1"/>
    <property type="molecule type" value="Genomic_DNA"/>
</dbReference>
<proteinExistence type="predicted"/>
<dbReference type="PANTHER" id="PTHR35813:SF1">
    <property type="entry name" value="INNER MEMBRANE PROTEIN YBAN"/>
    <property type="match status" value="1"/>
</dbReference>
<feature type="region of interest" description="Disordered" evidence="1">
    <location>
        <begin position="1"/>
        <end position="20"/>
    </location>
</feature>
<protein>
    <submittedName>
        <fullName evidence="3">DUF454 domain-containing protein</fullName>
    </submittedName>
</protein>
<sequence>MPPTRAAGDNTQVDTPLPPELTPPPSRFRWAWWLLAWTSLLLGVIGLFLPVMPTTVFILIAAFAASRGSERLHRALLAHRHFGPLIHDWQAHGAIPRRAKWLASWTMLASAAFTVTAMAWLTPAHWWLSAIPVACLSAVVLWMWQRPEPPAAP</sequence>
<evidence type="ECO:0000256" key="2">
    <source>
        <dbReference type="SAM" id="Phobius"/>
    </source>
</evidence>
<dbReference type="GO" id="GO:0005886">
    <property type="term" value="C:plasma membrane"/>
    <property type="evidence" value="ECO:0007669"/>
    <property type="project" value="TreeGrafter"/>
</dbReference>
<keyword evidence="2" id="KW-1133">Transmembrane helix</keyword>
<comment type="caution">
    <text evidence="3">The sequence shown here is derived from an EMBL/GenBank/DDBJ whole genome shotgun (WGS) entry which is preliminary data.</text>
</comment>
<feature type="transmembrane region" description="Helical" evidence="2">
    <location>
        <begin position="126"/>
        <end position="144"/>
    </location>
</feature>
<dbReference type="PANTHER" id="PTHR35813">
    <property type="entry name" value="INNER MEMBRANE PROTEIN YBAN"/>
    <property type="match status" value="1"/>
</dbReference>
<gene>
    <name evidence="3" type="ORF">EA660_03555</name>
</gene>
<keyword evidence="2" id="KW-0472">Membrane</keyword>
<feature type="transmembrane region" description="Helical" evidence="2">
    <location>
        <begin position="101"/>
        <end position="120"/>
    </location>
</feature>
<name>A0A4Q8LGS1_9GAMM</name>